<comment type="caution">
    <text evidence="3">The sequence shown here is derived from an EMBL/GenBank/DDBJ whole genome shotgun (WGS) entry which is preliminary data.</text>
</comment>
<dbReference type="InterPro" id="IPR012349">
    <property type="entry name" value="Split_barrel_FMN-bd"/>
</dbReference>
<dbReference type="SUPFAM" id="SSF50475">
    <property type="entry name" value="FMN-binding split barrel"/>
    <property type="match status" value="1"/>
</dbReference>
<feature type="domain" description="Pyridoxamine 5'-phosphate oxidase N-terminal" evidence="2">
    <location>
        <begin position="8"/>
        <end position="131"/>
    </location>
</feature>
<proteinExistence type="predicted"/>
<reference evidence="3" key="1">
    <citation type="journal article" date="2014" name="Int. J. Syst. Evol. Microbiol.">
        <title>Complete genome of a new Firmicutes species belonging to the dominant human colonic microbiota ('Ruminococcus bicirculans') reveals two chromosomes and a selective capacity to utilize plant glucans.</title>
        <authorList>
            <consortium name="NISC Comparative Sequencing Program"/>
            <person name="Wegmann U."/>
            <person name="Louis P."/>
            <person name="Goesmann A."/>
            <person name="Henrissat B."/>
            <person name="Duncan S.H."/>
            <person name="Flint H.J."/>
        </authorList>
    </citation>
    <scope>NUCLEOTIDE SEQUENCE</scope>
    <source>
        <strain evidence="3">VKM Ac-1246</strain>
    </source>
</reference>
<dbReference type="EMBL" id="BSEL01000007">
    <property type="protein sequence ID" value="GLJ69844.1"/>
    <property type="molecule type" value="Genomic_DNA"/>
</dbReference>
<evidence type="ECO:0000313" key="4">
    <source>
        <dbReference type="Proteomes" id="UP001142292"/>
    </source>
</evidence>
<organism evidence="3 4">
    <name type="scientific">Nocardioides luteus</name>
    <dbReference type="NCBI Taxonomy" id="1844"/>
    <lineage>
        <taxon>Bacteria</taxon>
        <taxon>Bacillati</taxon>
        <taxon>Actinomycetota</taxon>
        <taxon>Actinomycetes</taxon>
        <taxon>Propionibacteriales</taxon>
        <taxon>Nocardioidaceae</taxon>
        <taxon>Nocardioides</taxon>
    </lineage>
</organism>
<dbReference type="InterPro" id="IPR011576">
    <property type="entry name" value="Pyridox_Oxase_N"/>
</dbReference>
<reference evidence="3" key="2">
    <citation type="submission" date="2023-01" db="EMBL/GenBank/DDBJ databases">
        <authorList>
            <person name="Sun Q."/>
            <person name="Evtushenko L."/>
        </authorList>
    </citation>
    <scope>NUCLEOTIDE SEQUENCE</scope>
    <source>
        <strain evidence="3">VKM Ac-1246</strain>
    </source>
</reference>
<evidence type="ECO:0000313" key="3">
    <source>
        <dbReference type="EMBL" id="GLJ69844.1"/>
    </source>
</evidence>
<sequence>MRREEQWARERFAEARVGRLATASADATPRIVPIVFALADGDTILTAVDHKPKSTTRLRRLADIEANPAVSLLVDAYDDDWSQLWWARADGRAQVHETHDLAPLVEKYADYRDRPPTGPVIVIAVARWSGWSAT</sequence>
<keyword evidence="4" id="KW-1185">Reference proteome</keyword>
<dbReference type="NCBIfam" id="TIGR03668">
    <property type="entry name" value="Rv0121_F420"/>
    <property type="match status" value="1"/>
</dbReference>
<accession>A0ABQ5T190</accession>
<dbReference type="PANTHER" id="PTHR35176:SF2">
    <property type="entry name" value="F420H(2)-DEPENDENT REDUCTASE RV1155"/>
    <property type="match status" value="1"/>
</dbReference>
<keyword evidence="1" id="KW-0560">Oxidoreductase</keyword>
<dbReference type="PANTHER" id="PTHR35176">
    <property type="entry name" value="HEME OXYGENASE HI_0854-RELATED"/>
    <property type="match status" value="1"/>
</dbReference>
<dbReference type="Proteomes" id="UP001142292">
    <property type="component" value="Unassembled WGS sequence"/>
</dbReference>
<dbReference type="InterPro" id="IPR019967">
    <property type="entry name" value="F420-dep_enz_PPOX_Rv0121"/>
</dbReference>
<protein>
    <submittedName>
        <fullName evidence="3">PPOX class F420-dependent oxidoreductase</fullName>
    </submittedName>
</protein>
<name>A0ABQ5T190_9ACTN</name>
<dbReference type="InterPro" id="IPR052019">
    <property type="entry name" value="F420H2_bilvrd_red/Heme_oxyg"/>
</dbReference>
<evidence type="ECO:0000259" key="2">
    <source>
        <dbReference type="Pfam" id="PF01243"/>
    </source>
</evidence>
<gene>
    <name evidence="3" type="ORF">GCM10017579_38800</name>
</gene>
<evidence type="ECO:0000256" key="1">
    <source>
        <dbReference type="ARBA" id="ARBA00023002"/>
    </source>
</evidence>
<dbReference type="RefSeq" id="WP_189118263.1">
    <property type="nucleotide sequence ID" value="NZ_BMRK01000006.1"/>
</dbReference>
<dbReference type="Pfam" id="PF01243">
    <property type="entry name" value="PNPOx_N"/>
    <property type="match status" value="1"/>
</dbReference>
<dbReference type="Gene3D" id="2.30.110.10">
    <property type="entry name" value="Electron Transport, Fmn-binding Protein, Chain A"/>
    <property type="match status" value="1"/>
</dbReference>